<organism evidence="1">
    <name type="scientific">Fagus sylvatica</name>
    <name type="common">Beechnut</name>
    <dbReference type="NCBI Taxonomy" id="28930"/>
    <lineage>
        <taxon>Eukaryota</taxon>
        <taxon>Viridiplantae</taxon>
        <taxon>Streptophyta</taxon>
        <taxon>Embryophyta</taxon>
        <taxon>Tracheophyta</taxon>
        <taxon>Spermatophyta</taxon>
        <taxon>Magnoliopsida</taxon>
        <taxon>eudicotyledons</taxon>
        <taxon>Gunneridae</taxon>
        <taxon>Pentapetalae</taxon>
        <taxon>rosids</taxon>
        <taxon>fabids</taxon>
        <taxon>Fagales</taxon>
        <taxon>Fagaceae</taxon>
        <taxon>Fagus</taxon>
    </lineage>
</organism>
<evidence type="ECO:0000313" key="1">
    <source>
        <dbReference type="EMBL" id="SPC92967.1"/>
    </source>
</evidence>
<accession>A0A2N9FQH1</accession>
<dbReference type="AlphaFoldDB" id="A0A2N9FQH1"/>
<protein>
    <submittedName>
        <fullName evidence="1">Uncharacterized protein</fullName>
    </submittedName>
</protein>
<name>A0A2N9FQH1_FAGSY</name>
<sequence length="234" mass="26119">MVRPPGSESDFYWNDGFSAIRQSKWGFSDGSRLAVVLYDHKMFGSSSGHNPFAPSSRVLIILSRDRFVTSTFVELSSIVGYENPWDWDSANMIAYDCLPYESPYVLLCDCRECSVRLQLSLRAKLKKISSNFLKPEPALLSYSPSHRSGVPSQFSRHLLSPHRLTEPPHLLTSSPSRYLLSYSLSHRSGAAFAVLTAAPHRLTAAPHQVPVTCSPHLLTESRPSLHLSDLSTQK</sequence>
<gene>
    <name evidence="1" type="ORF">FSB_LOCUS20849</name>
</gene>
<proteinExistence type="predicted"/>
<reference evidence="1" key="1">
    <citation type="submission" date="2018-02" db="EMBL/GenBank/DDBJ databases">
        <authorList>
            <person name="Cohen D.B."/>
            <person name="Kent A.D."/>
        </authorList>
    </citation>
    <scope>NUCLEOTIDE SEQUENCE</scope>
</reference>
<dbReference type="EMBL" id="OIVN01001347">
    <property type="protein sequence ID" value="SPC92967.1"/>
    <property type="molecule type" value="Genomic_DNA"/>
</dbReference>